<sequence length="183" mass="19916">MAQDLHVGNVAARPPLRGTVLGDDITAALPASKMDALGSLLAEKVKCCNCRRQDDKVEELAEAITVVPDSYGTLSIDRRRPSIQSLSSSLVEPEKMVEIVRTGPHWRTIGMLIVPSEDEMYLTIQAVVTPSLMSSHNEKAEEGSYKVRKGNRIVAVNTARTVDGMLRLIQASGKGSVLTFQLE</sequence>
<dbReference type="EMBL" id="HBGE01039083">
    <property type="protein sequence ID" value="CAD9134069.1"/>
    <property type="molecule type" value="Transcribed_RNA"/>
</dbReference>
<dbReference type="AlphaFoldDB" id="A0A7S1QDI3"/>
<protein>
    <submittedName>
        <fullName evidence="1">Uncharacterized protein</fullName>
    </submittedName>
</protein>
<reference evidence="1" key="1">
    <citation type="submission" date="2021-01" db="EMBL/GenBank/DDBJ databases">
        <authorList>
            <person name="Corre E."/>
            <person name="Pelletier E."/>
            <person name="Niang G."/>
            <person name="Scheremetjew M."/>
            <person name="Finn R."/>
            <person name="Kale V."/>
            <person name="Holt S."/>
            <person name="Cochrane G."/>
            <person name="Meng A."/>
            <person name="Brown T."/>
            <person name="Cohen L."/>
        </authorList>
    </citation>
    <scope>NUCLEOTIDE SEQUENCE</scope>
    <source>
        <strain evidence="1">OF101</strain>
    </source>
</reference>
<evidence type="ECO:0000313" key="1">
    <source>
        <dbReference type="EMBL" id="CAD9134069.1"/>
    </source>
</evidence>
<organism evidence="1">
    <name type="scientific">Alexandrium catenella</name>
    <name type="common">Red tide dinoflagellate</name>
    <name type="synonym">Gonyaulax catenella</name>
    <dbReference type="NCBI Taxonomy" id="2925"/>
    <lineage>
        <taxon>Eukaryota</taxon>
        <taxon>Sar</taxon>
        <taxon>Alveolata</taxon>
        <taxon>Dinophyceae</taxon>
        <taxon>Gonyaulacales</taxon>
        <taxon>Pyrocystaceae</taxon>
        <taxon>Alexandrium</taxon>
    </lineage>
</organism>
<accession>A0A7S1QDI3</accession>
<name>A0A7S1QDI3_ALECA</name>
<proteinExistence type="predicted"/>
<gene>
    <name evidence="1" type="ORF">ACAT0790_LOCUS23601</name>
</gene>